<comment type="caution">
    <text evidence="2">The sequence shown here is derived from an EMBL/GenBank/DDBJ whole genome shotgun (WGS) entry which is preliminary data.</text>
</comment>
<name>A0ABS5DU41_9BURK</name>
<dbReference type="Gene3D" id="6.10.140.1310">
    <property type="match status" value="1"/>
</dbReference>
<dbReference type="RefSeq" id="WP_210806836.1">
    <property type="nucleotide sequence ID" value="NZ_JAGQDG010000002.1"/>
</dbReference>
<evidence type="ECO:0000259" key="1">
    <source>
        <dbReference type="Pfam" id="PF16778"/>
    </source>
</evidence>
<proteinExistence type="predicted"/>
<dbReference type="Proteomes" id="UP000672097">
    <property type="component" value="Unassembled WGS sequence"/>
</dbReference>
<feature type="domain" description="Phage tail assembly chaperone-like" evidence="1">
    <location>
        <begin position="92"/>
        <end position="151"/>
    </location>
</feature>
<dbReference type="InterPro" id="IPR031893">
    <property type="entry name" value="Phage_tail_APC"/>
</dbReference>
<reference evidence="2 3" key="1">
    <citation type="submission" date="2021-04" db="EMBL/GenBank/DDBJ databases">
        <title>The genome sequence of type strain Ideonella paludis KCTC 32238.</title>
        <authorList>
            <person name="Liu Y."/>
        </authorList>
    </citation>
    <scope>NUCLEOTIDE SEQUENCE [LARGE SCALE GENOMIC DNA]</scope>
    <source>
        <strain evidence="2 3">KCTC 32238</strain>
    </source>
</reference>
<protein>
    <recommendedName>
        <fullName evidence="1">Phage tail assembly chaperone-like domain-containing protein</fullName>
    </recommendedName>
</protein>
<gene>
    <name evidence="2" type="ORF">KAK11_04880</name>
</gene>
<keyword evidence="3" id="KW-1185">Reference proteome</keyword>
<dbReference type="Pfam" id="PF16778">
    <property type="entry name" value="Phage_tail_APC"/>
    <property type="match status" value="1"/>
</dbReference>
<sequence>MKIWSIYVIATGVFTGRSYIGPSLETLGPLPEGEAAWLGQVDATRWRLDTSGPEPVLVEYRPPPPPDTDMVTWRWSEPEWRWEPHATPAAQAQAVCARRAELLAACDWVVTRAAEQGATVPMPWQTYRQALRDITLQQGFPSFVAWPAPPA</sequence>
<evidence type="ECO:0000313" key="3">
    <source>
        <dbReference type="Proteomes" id="UP000672097"/>
    </source>
</evidence>
<accession>A0ABS5DU41</accession>
<dbReference type="EMBL" id="JAGQDG010000002">
    <property type="protein sequence ID" value="MBQ0934658.1"/>
    <property type="molecule type" value="Genomic_DNA"/>
</dbReference>
<evidence type="ECO:0000313" key="2">
    <source>
        <dbReference type="EMBL" id="MBQ0934658.1"/>
    </source>
</evidence>
<organism evidence="2 3">
    <name type="scientific">Ideonella paludis</name>
    <dbReference type="NCBI Taxonomy" id="1233411"/>
    <lineage>
        <taxon>Bacteria</taxon>
        <taxon>Pseudomonadati</taxon>
        <taxon>Pseudomonadota</taxon>
        <taxon>Betaproteobacteria</taxon>
        <taxon>Burkholderiales</taxon>
        <taxon>Sphaerotilaceae</taxon>
        <taxon>Ideonella</taxon>
    </lineage>
</organism>